<dbReference type="PANTHER" id="PTHR47964">
    <property type="entry name" value="ATP-DEPENDENT DNA HELICASE HOMOLOG RECG, CHLOROPLASTIC"/>
    <property type="match status" value="1"/>
</dbReference>
<dbReference type="GO" id="GO:0016787">
    <property type="term" value="F:hydrolase activity"/>
    <property type="evidence" value="ECO:0007669"/>
    <property type="project" value="UniProtKB-KW"/>
</dbReference>
<dbReference type="Pfam" id="PF00270">
    <property type="entry name" value="DEAD"/>
    <property type="match status" value="1"/>
</dbReference>
<feature type="non-terminal residue" evidence="7">
    <location>
        <position position="101"/>
    </location>
</feature>
<name>A0A6G3XXK4_9ACTN</name>
<evidence type="ECO:0000256" key="1">
    <source>
        <dbReference type="ARBA" id="ARBA00022763"/>
    </source>
</evidence>
<comment type="caution">
    <text evidence="7">The sequence shown here is derived from an EMBL/GenBank/DDBJ whole genome shotgun (WGS) entry which is preliminary data.</text>
</comment>
<dbReference type="InterPro" id="IPR027417">
    <property type="entry name" value="P-loop_NTPase"/>
</dbReference>
<dbReference type="InterPro" id="IPR011545">
    <property type="entry name" value="DEAD/DEAH_box_helicase_dom"/>
</dbReference>
<keyword evidence="5" id="KW-0234">DNA repair</keyword>
<feature type="non-terminal residue" evidence="7">
    <location>
        <position position="1"/>
    </location>
</feature>
<dbReference type="AlphaFoldDB" id="A0A6G3XXK4"/>
<dbReference type="SUPFAM" id="SSF52540">
    <property type="entry name" value="P-loop containing nucleoside triphosphate hydrolases"/>
    <property type="match status" value="1"/>
</dbReference>
<dbReference type="PANTHER" id="PTHR47964:SF1">
    <property type="entry name" value="ATP-DEPENDENT DNA HELICASE HOMOLOG RECG, CHLOROPLASTIC"/>
    <property type="match status" value="1"/>
</dbReference>
<dbReference type="GO" id="GO:0006281">
    <property type="term" value="P:DNA repair"/>
    <property type="evidence" value="ECO:0007669"/>
    <property type="project" value="UniProtKB-KW"/>
</dbReference>
<dbReference type="InterPro" id="IPR014001">
    <property type="entry name" value="Helicase_ATP-bd"/>
</dbReference>
<keyword evidence="3 7" id="KW-0547">Nucleotide-binding</keyword>
<feature type="domain" description="Helicase ATP-binding" evidence="6">
    <location>
        <begin position="1"/>
        <end position="101"/>
    </location>
</feature>
<accession>A0A6G3XXK4</accession>
<keyword evidence="1" id="KW-0227">DNA damage</keyword>
<keyword evidence="4" id="KW-0238">DNA-binding</keyword>
<evidence type="ECO:0000256" key="2">
    <source>
        <dbReference type="ARBA" id="ARBA00022801"/>
    </source>
</evidence>
<proteinExistence type="predicted"/>
<keyword evidence="3 7" id="KW-0067">ATP-binding</keyword>
<dbReference type="InterPro" id="IPR047112">
    <property type="entry name" value="RecG/Mfd"/>
</dbReference>
<dbReference type="PROSITE" id="PS51192">
    <property type="entry name" value="HELICASE_ATP_BIND_1"/>
    <property type="match status" value="1"/>
</dbReference>
<keyword evidence="3 7" id="KW-0347">Helicase</keyword>
<evidence type="ECO:0000256" key="5">
    <source>
        <dbReference type="ARBA" id="ARBA00023204"/>
    </source>
</evidence>
<evidence type="ECO:0000256" key="3">
    <source>
        <dbReference type="ARBA" id="ARBA00022806"/>
    </source>
</evidence>
<evidence type="ECO:0000313" key="7">
    <source>
        <dbReference type="EMBL" id="NEE22374.1"/>
    </source>
</evidence>
<dbReference type="EMBL" id="JAAGMN010009707">
    <property type="protein sequence ID" value="NEE22374.1"/>
    <property type="molecule type" value="Genomic_DNA"/>
</dbReference>
<protein>
    <submittedName>
        <fullName evidence="7">DEAD/DEAH box helicase</fullName>
    </submittedName>
</protein>
<reference evidence="7" key="1">
    <citation type="submission" date="2020-01" db="EMBL/GenBank/DDBJ databases">
        <title>Insect and environment-associated Actinomycetes.</title>
        <authorList>
            <person name="Currrie C."/>
            <person name="Chevrette M."/>
            <person name="Carlson C."/>
            <person name="Stubbendieck R."/>
            <person name="Wendt-Pienkowski E."/>
        </authorList>
    </citation>
    <scope>NUCLEOTIDE SEQUENCE</scope>
    <source>
        <strain evidence="7">SID7499</strain>
    </source>
</reference>
<dbReference type="GO" id="GO:0005524">
    <property type="term" value="F:ATP binding"/>
    <property type="evidence" value="ECO:0007669"/>
    <property type="project" value="InterPro"/>
</dbReference>
<organism evidence="7">
    <name type="scientific">Streptomyces sp. SID7499</name>
    <dbReference type="NCBI Taxonomy" id="2706086"/>
    <lineage>
        <taxon>Bacteria</taxon>
        <taxon>Bacillati</taxon>
        <taxon>Actinomycetota</taxon>
        <taxon>Actinomycetes</taxon>
        <taxon>Kitasatosporales</taxon>
        <taxon>Streptomycetaceae</taxon>
        <taxon>Streptomyces</taxon>
    </lineage>
</organism>
<evidence type="ECO:0000256" key="4">
    <source>
        <dbReference type="ARBA" id="ARBA00023125"/>
    </source>
</evidence>
<keyword evidence="2" id="KW-0378">Hydrolase</keyword>
<dbReference type="GO" id="GO:0003677">
    <property type="term" value="F:DNA binding"/>
    <property type="evidence" value="ECO:0007669"/>
    <property type="project" value="UniProtKB-KW"/>
</dbReference>
<dbReference type="Gene3D" id="3.40.50.300">
    <property type="entry name" value="P-loop containing nucleotide triphosphate hydrolases"/>
    <property type="match status" value="1"/>
</dbReference>
<sequence>DMEKTVPMDRLICGDVGYGKTEIAVRAAFKAVQDGKQVAVLVPTTLLVQQHYGTFTERYSQFPVNVRALSRFQSEAESKATLEGLKDGAVDLVIGTHRLFS</sequence>
<dbReference type="GO" id="GO:0003678">
    <property type="term" value="F:DNA helicase activity"/>
    <property type="evidence" value="ECO:0007669"/>
    <property type="project" value="TreeGrafter"/>
</dbReference>
<evidence type="ECO:0000259" key="6">
    <source>
        <dbReference type="PROSITE" id="PS51192"/>
    </source>
</evidence>
<gene>
    <name evidence="7" type="ORF">G3M58_89925</name>
</gene>